<name>A0A1H7HRY9_9FIRM</name>
<evidence type="ECO:0000256" key="9">
    <source>
        <dbReference type="ARBA" id="ARBA00022989"/>
    </source>
</evidence>
<dbReference type="Pfam" id="PF01554">
    <property type="entry name" value="MatE"/>
    <property type="match status" value="2"/>
</dbReference>
<feature type="transmembrane region" description="Helical" evidence="13">
    <location>
        <begin position="411"/>
        <end position="434"/>
    </location>
</feature>
<dbReference type="GO" id="GO:0042910">
    <property type="term" value="F:xenobiotic transmembrane transporter activity"/>
    <property type="evidence" value="ECO:0007669"/>
    <property type="project" value="InterPro"/>
</dbReference>
<evidence type="ECO:0000256" key="1">
    <source>
        <dbReference type="ARBA" id="ARBA00003408"/>
    </source>
</evidence>
<evidence type="ECO:0000313" key="15">
    <source>
        <dbReference type="Proteomes" id="UP000182321"/>
    </source>
</evidence>
<feature type="transmembrane region" description="Helical" evidence="13">
    <location>
        <begin position="192"/>
        <end position="211"/>
    </location>
</feature>
<evidence type="ECO:0000256" key="3">
    <source>
        <dbReference type="ARBA" id="ARBA00010199"/>
    </source>
</evidence>
<sequence length="477" mass="51387">MRASPYGLALKLLFCKVKCYNHPMNNSKKIDMIHGPLLGKLIIFTIPIILSGVLQLLFNAADVIVVGRFAGEASLAAVGSTGALINLMTNLFIGMSVGANVCAAQFYGANHHDDVKKTVHTSTAFSLICGVFLVFVGLFLARPILEIMGSPEDVIGLAALYVRIYFIAMPAIMLYNFLAAILRAAGDTTHPLVFLTIAGVVNVILNLILVICFNMGVAGVAIATATSSYISCFLLVGFFMKQEDALRLEFSKIKIDKRILNRIIRIGLPAGIQGTVFSLSNVVIQSAINSFGTAVIAGSSAAASIEGFVYVSMNSVSQTTVTFVGQNYGAGDEHRVKKVIFETLGIVMVVGLTMGNLAYHFATPLLGIYTDSADAIAAGTLRLFWVCCPYFLCGVMDTLTGGLRGLGRSTVPMIVSLLGACVTRLIWIATYFHVHHTQSVLFFSYPGSWLLTLSVHSICLVVVYRGWVRRKSSVVRI</sequence>
<keyword evidence="8 13" id="KW-0812">Transmembrane</keyword>
<feature type="transmembrane region" description="Helical" evidence="13">
    <location>
        <begin position="164"/>
        <end position="185"/>
    </location>
</feature>
<dbReference type="GO" id="GO:0005886">
    <property type="term" value="C:plasma membrane"/>
    <property type="evidence" value="ECO:0007669"/>
    <property type="project" value="UniProtKB-SubCell"/>
</dbReference>
<keyword evidence="11 13" id="KW-0472">Membrane</keyword>
<keyword evidence="15" id="KW-1185">Reference proteome</keyword>
<feature type="transmembrane region" description="Helical" evidence="13">
    <location>
        <begin position="78"/>
        <end position="103"/>
    </location>
</feature>
<feature type="transmembrane region" description="Helical" evidence="13">
    <location>
        <begin position="124"/>
        <end position="144"/>
    </location>
</feature>
<evidence type="ECO:0000256" key="10">
    <source>
        <dbReference type="ARBA" id="ARBA00023065"/>
    </source>
</evidence>
<comment type="function">
    <text evidence="1">Multidrug efflux pump.</text>
</comment>
<dbReference type="EMBL" id="FNZX01000006">
    <property type="protein sequence ID" value="SEK53153.1"/>
    <property type="molecule type" value="Genomic_DNA"/>
</dbReference>
<keyword evidence="6" id="KW-0050">Antiport</keyword>
<feature type="transmembrane region" description="Helical" evidence="13">
    <location>
        <begin position="446"/>
        <end position="467"/>
    </location>
</feature>
<evidence type="ECO:0000256" key="4">
    <source>
        <dbReference type="ARBA" id="ARBA00020268"/>
    </source>
</evidence>
<dbReference type="RefSeq" id="WP_074790086.1">
    <property type="nucleotide sequence ID" value="NZ_FNZX01000006.1"/>
</dbReference>
<keyword evidence="10" id="KW-0406">Ion transport</keyword>
<dbReference type="InterPro" id="IPR048279">
    <property type="entry name" value="MdtK-like"/>
</dbReference>
<keyword evidence="9 13" id="KW-1133">Transmembrane helix</keyword>
<reference evidence="15" key="1">
    <citation type="submission" date="2016-10" db="EMBL/GenBank/DDBJ databases">
        <authorList>
            <person name="Varghese N."/>
        </authorList>
    </citation>
    <scope>NUCLEOTIDE SEQUENCE [LARGE SCALE GENOMIC DNA]</scope>
    <source>
        <strain evidence="15">ACV-9</strain>
    </source>
</reference>
<feature type="transmembrane region" description="Helical" evidence="13">
    <location>
        <begin position="37"/>
        <end position="58"/>
    </location>
</feature>
<comment type="subcellular location">
    <subcellularLocation>
        <location evidence="2">Cell membrane</location>
        <topology evidence="2">Multi-pass membrane protein</topology>
    </subcellularLocation>
</comment>
<dbReference type="PANTHER" id="PTHR43298:SF2">
    <property type="entry name" value="FMN_FAD EXPORTER YEEO-RELATED"/>
    <property type="match status" value="1"/>
</dbReference>
<feature type="transmembrane region" description="Helical" evidence="13">
    <location>
        <begin position="217"/>
        <end position="240"/>
    </location>
</feature>
<dbReference type="NCBIfam" id="TIGR00797">
    <property type="entry name" value="matE"/>
    <property type="match status" value="1"/>
</dbReference>
<keyword evidence="7" id="KW-1003">Cell membrane</keyword>
<accession>A0A1H7HRY9</accession>
<dbReference type="InterPro" id="IPR050222">
    <property type="entry name" value="MATE_MdtK"/>
</dbReference>
<dbReference type="InterPro" id="IPR002528">
    <property type="entry name" value="MATE_fam"/>
</dbReference>
<dbReference type="PANTHER" id="PTHR43298">
    <property type="entry name" value="MULTIDRUG RESISTANCE PROTEIN NORM-RELATED"/>
    <property type="match status" value="1"/>
</dbReference>
<dbReference type="GO" id="GO:0015297">
    <property type="term" value="F:antiporter activity"/>
    <property type="evidence" value="ECO:0007669"/>
    <property type="project" value="UniProtKB-KW"/>
</dbReference>
<feature type="transmembrane region" description="Helical" evidence="13">
    <location>
        <begin position="339"/>
        <end position="362"/>
    </location>
</feature>
<protein>
    <recommendedName>
        <fullName evidence="4">Probable multidrug resistance protein NorM</fullName>
    </recommendedName>
    <alternativeName>
        <fullName evidence="12">Multidrug-efflux transporter</fullName>
    </alternativeName>
</protein>
<comment type="similarity">
    <text evidence="3">Belongs to the multi antimicrobial extrusion (MATE) (TC 2.A.66.1) family.</text>
</comment>
<evidence type="ECO:0000256" key="13">
    <source>
        <dbReference type="SAM" id="Phobius"/>
    </source>
</evidence>
<evidence type="ECO:0000256" key="8">
    <source>
        <dbReference type="ARBA" id="ARBA00022692"/>
    </source>
</evidence>
<evidence type="ECO:0000256" key="7">
    <source>
        <dbReference type="ARBA" id="ARBA00022475"/>
    </source>
</evidence>
<evidence type="ECO:0000256" key="6">
    <source>
        <dbReference type="ARBA" id="ARBA00022449"/>
    </source>
</evidence>
<evidence type="ECO:0000256" key="11">
    <source>
        <dbReference type="ARBA" id="ARBA00023136"/>
    </source>
</evidence>
<dbReference type="PIRSF" id="PIRSF006603">
    <property type="entry name" value="DinF"/>
    <property type="match status" value="1"/>
</dbReference>
<dbReference type="GO" id="GO:0006811">
    <property type="term" value="P:monoatomic ion transport"/>
    <property type="evidence" value="ECO:0007669"/>
    <property type="project" value="UniProtKB-KW"/>
</dbReference>
<evidence type="ECO:0000256" key="2">
    <source>
        <dbReference type="ARBA" id="ARBA00004651"/>
    </source>
</evidence>
<evidence type="ECO:0000256" key="12">
    <source>
        <dbReference type="ARBA" id="ARBA00031636"/>
    </source>
</evidence>
<dbReference type="AlphaFoldDB" id="A0A1H7HRY9"/>
<feature type="transmembrane region" description="Helical" evidence="13">
    <location>
        <begin position="382"/>
        <end position="399"/>
    </location>
</feature>
<evidence type="ECO:0000313" key="14">
    <source>
        <dbReference type="EMBL" id="SEK53153.1"/>
    </source>
</evidence>
<gene>
    <name evidence="14" type="ORF">SAMN02910377_01113</name>
</gene>
<proteinExistence type="inferred from homology"/>
<dbReference type="CDD" id="cd13138">
    <property type="entry name" value="MATE_yoeA_like"/>
    <property type="match status" value="1"/>
</dbReference>
<keyword evidence="5" id="KW-0813">Transport</keyword>
<dbReference type="Proteomes" id="UP000182321">
    <property type="component" value="Unassembled WGS sequence"/>
</dbReference>
<organism evidence="14 15">
    <name type="scientific">Pseudobutyrivibrio ruminis</name>
    <dbReference type="NCBI Taxonomy" id="46206"/>
    <lineage>
        <taxon>Bacteria</taxon>
        <taxon>Bacillati</taxon>
        <taxon>Bacillota</taxon>
        <taxon>Clostridia</taxon>
        <taxon>Lachnospirales</taxon>
        <taxon>Lachnospiraceae</taxon>
        <taxon>Pseudobutyrivibrio</taxon>
    </lineage>
</organism>
<evidence type="ECO:0000256" key="5">
    <source>
        <dbReference type="ARBA" id="ARBA00022448"/>
    </source>
</evidence>